<dbReference type="GO" id="GO:0044281">
    <property type="term" value="P:small molecule metabolic process"/>
    <property type="evidence" value="ECO:0007669"/>
    <property type="project" value="UniProtKB-ARBA"/>
</dbReference>
<dbReference type="GO" id="GO:0030554">
    <property type="term" value="F:adenyl nucleotide binding"/>
    <property type="evidence" value="ECO:0007669"/>
    <property type="project" value="UniProtKB-ARBA"/>
</dbReference>
<dbReference type="InterPro" id="IPR011032">
    <property type="entry name" value="GroES-like_sf"/>
</dbReference>
<evidence type="ECO:0000256" key="1">
    <source>
        <dbReference type="ARBA" id="ARBA00004496"/>
    </source>
</evidence>
<evidence type="ECO:0000256" key="4">
    <source>
        <dbReference type="ARBA" id="ARBA00022857"/>
    </source>
</evidence>
<dbReference type="AlphaFoldDB" id="A0AAV3SYQ4"/>
<evidence type="ECO:0000259" key="7">
    <source>
        <dbReference type="SMART" id="SM00829"/>
    </source>
</evidence>
<dbReference type="GO" id="GO:0003723">
    <property type="term" value="F:RNA binding"/>
    <property type="evidence" value="ECO:0007669"/>
    <property type="project" value="UniProtKB-KW"/>
</dbReference>
<dbReference type="InterPro" id="IPR013149">
    <property type="entry name" value="ADH-like_C"/>
</dbReference>
<name>A0AAV3SYQ4_9EURY</name>
<dbReference type="GO" id="GO:0016616">
    <property type="term" value="F:oxidoreductase activity, acting on the CH-OH group of donors, NAD or NADP as acceptor"/>
    <property type="evidence" value="ECO:0007669"/>
    <property type="project" value="UniProtKB-ARBA"/>
</dbReference>
<dbReference type="Proteomes" id="UP001500194">
    <property type="component" value="Unassembled WGS sequence"/>
</dbReference>
<dbReference type="PANTHER" id="PTHR44154">
    <property type="entry name" value="QUINONE OXIDOREDUCTASE"/>
    <property type="match status" value="1"/>
</dbReference>
<dbReference type="InterPro" id="IPR020843">
    <property type="entry name" value="ER"/>
</dbReference>
<dbReference type="RefSeq" id="WP_227261760.1">
    <property type="nucleotide sequence ID" value="NZ_BAAADU010000002.1"/>
</dbReference>
<dbReference type="SUPFAM" id="SSF51735">
    <property type="entry name" value="NAD(P)-binding Rossmann-fold domains"/>
    <property type="match status" value="1"/>
</dbReference>
<dbReference type="InterPro" id="IPR036291">
    <property type="entry name" value="NAD(P)-bd_dom_sf"/>
</dbReference>
<dbReference type="EMBL" id="BAAADU010000002">
    <property type="protein sequence ID" value="GAA0645932.1"/>
    <property type="molecule type" value="Genomic_DNA"/>
</dbReference>
<evidence type="ECO:0000313" key="9">
    <source>
        <dbReference type="Proteomes" id="UP001500194"/>
    </source>
</evidence>
<dbReference type="PROSITE" id="PS01162">
    <property type="entry name" value="QOR_ZETA_CRYSTAL"/>
    <property type="match status" value="1"/>
</dbReference>
<evidence type="ECO:0000256" key="5">
    <source>
        <dbReference type="ARBA" id="ARBA00022884"/>
    </source>
</evidence>
<dbReference type="InterPro" id="IPR002364">
    <property type="entry name" value="Quin_OxRdtase/zeta-crystal_CS"/>
</dbReference>
<dbReference type="SUPFAM" id="SSF50129">
    <property type="entry name" value="GroES-like"/>
    <property type="match status" value="1"/>
</dbReference>
<dbReference type="GeneID" id="68572356"/>
<dbReference type="InterPro" id="IPR051603">
    <property type="entry name" value="Zinc-ADH_QOR/CCCR"/>
</dbReference>
<dbReference type="Pfam" id="PF00107">
    <property type="entry name" value="ADH_zinc_N"/>
    <property type="match status" value="1"/>
</dbReference>
<dbReference type="GO" id="GO:0043168">
    <property type="term" value="F:anion binding"/>
    <property type="evidence" value="ECO:0007669"/>
    <property type="project" value="UniProtKB-ARBA"/>
</dbReference>
<gene>
    <name evidence="8" type="ORF">GCM10009019_05270</name>
</gene>
<dbReference type="PANTHER" id="PTHR44154:SF1">
    <property type="entry name" value="QUINONE OXIDOREDUCTASE"/>
    <property type="match status" value="1"/>
</dbReference>
<organism evidence="8 9">
    <name type="scientific">Salarchaeum japonicum</name>
    <dbReference type="NCBI Taxonomy" id="555573"/>
    <lineage>
        <taxon>Archaea</taxon>
        <taxon>Methanobacteriati</taxon>
        <taxon>Methanobacteriota</taxon>
        <taxon>Stenosarchaea group</taxon>
        <taxon>Halobacteria</taxon>
        <taxon>Halobacteriales</taxon>
        <taxon>Halobacteriaceae</taxon>
    </lineage>
</organism>
<keyword evidence="3" id="KW-0963">Cytoplasm</keyword>
<dbReference type="InterPro" id="IPR013154">
    <property type="entry name" value="ADH-like_N"/>
</dbReference>
<comment type="subunit">
    <text evidence="2">Homotetramer.</text>
</comment>
<comment type="caution">
    <text evidence="8">The sequence shown here is derived from an EMBL/GenBank/DDBJ whole genome shotgun (WGS) entry which is preliminary data.</text>
</comment>
<reference evidence="8 9" key="1">
    <citation type="journal article" date="2019" name="Int. J. Syst. Evol. Microbiol.">
        <title>The Global Catalogue of Microorganisms (GCM) 10K type strain sequencing project: providing services to taxonomists for standard genome sequencing and annotation.</title>
        <authorList>
            <consortium name="The Broad Institute Genomics Platform"/>
            <consortium name="The Broad Institute Genome Sequencing Center for Infectious Disease"/>
            <person name="Wu L."/>
            <person name="Ma J."/>
        </authorList>
    </citation>
    <scope>NUCLEOTIDE SEQUENCE [LARGE SCALE GENOMIC DNA]</scope>
    <source>
        <strain evidence="8 9">JCM 16327</strain>
    </source>
</reference>
<dbReference type="GO" id="GO:0005737">
    <property type="term" value="C:cytoplasm"/>
    <property type="evidence" value="ECO:0007669"/>
    <property type="project" value="UniProtKB-SubCell"/>
</dbReference>
<dbReference type="Gene3D" id="3.90.180.10">
    <property type="entry name" value="Medium-chain alcohol dehydrogenases, catalytic domain"/>
    <property type="match status" value="1"/>
</dbReference>
<dbReference type="CDD" id="cd08266">
    <property type="entry name" value="Zn_ADH_like1"/>
    <property type="match status" value="1"/>
</dbReference>
<evidence type="ECO:0000256" key="6">
    <source>
        <dbReference type="ARBA" id="ARBA00022990"/>
    </source>
</evidence>
<protein>
    <submittedName>
        <fullName evidence="8">Zinc-binding dehydrogenase</fullName>
    </submittedName>
</protein>
<evidence type="ECO:0000256" key="3">
    <source>
        <dbReference type="ARBA" id="ARBA00022490"/>
    </source>
</evidence>
<dbReference type="Pfam" id="PF08240">
    <property type="entry name" value="ADH_N"/>
    <property type="match status" value="1"/>
</dbReference>
<keyword evidence="5" id="KW-0694">RNA-binding</keyword>
<dbReference type="SMART" id="SM00829">
    <property type="entry name" value="PKS_ER"/>
    <property type="match status" value="1"/>
</dbReference>
<keyword evidence="4" id="KW-0521">NADP</keyword>
<feature type="domain" description="Enoyl reductase (ER)" evidence="7">
    <location>
        <begin position="10"/>
        <end position="340"/>
    </location>
</feature>
<keyword evidence="6" id="KW-0007">Acetylation</keyword>
<keyword evidence="9" id="KW-1185">Reference proteome</keyword>
<accession>A0AAV3SYQ4</accession>
<evidence type="ECO:0000256" key="2">
    <source>
        <dbReference type="ARBA" id="ARBA00011881"/>
    </source>
</evidence>
<sequence length="346" mass="37299">MKAVQFAEHGGRDVIEYGEFPDPEAGRGEVVVDVKAGALNHLDIWTRKGMPGLDLEMPHIPGSDCAGVVAEVGEDVSRFSEGDRVALLSGVSCGECEFCRNGEHSLCSSFHIIGEHVRGVHSEQTVVPEENLVPVPEHVDWETAAAAPLVFQTAWRMLLTRGEVSPGEKVLVLGASGGVGHAAVQVAKHAGAEVYATASSEEKLDYAEELGADYTIDYEANDFASRIRELTGKRGVDVVVDHIGAATWQDSLKSLAKGGRVVTCGATTGGRPETDINRIFWNQLKVIGSTMATLGEADDALQHVWDGTFEPRIREVLPMSETARAHELLENREGFGKVVVKPDSEY</sequence>
<proteinExistence type="predicted"/>
<dbReference type="GO" id="GO:0008270">
    <property type="term" value="F:zinc ion binding"/>
    <property type="evidence" value="ECO:0007669"/>
    <property type="project" value="InterPro"/>
</dbReference>
<evidence type="ECO:0000313" key="8">
    <source>
        <dbReference type="EMBL" id="GAA0645932.1"/>
    </source>
</evidence>
<comment type="subcellular location">
    <subcellularLocation>
        <location evidence="1">Cytoplasm</location>
    </subcellularLocation>
</comment>